<dbReference type="STRING" id="1811193.A0O21_05665"/>
<name>A0A172Q7X3_9STRE</name>
<dbReference type="KEGG" id="spat:A0O21_05665"/>
<dbReference type="OrthoDB" id="6063at2"/>
<organism evidence="2 3">
    <name type="scientific">Streptococcus pantholopis</name>
    <dbReference type="NCBI Taxonomy" id="1811193"/>
    <lineage>
        <taxon>Bacteria</taxon>
        <taxon>Bacillati</taxon>
        <taxon>Bacillota</taxon>
        <taxon>Bacilli</taxon>
        <taxon>Lactobacillales</taxon>
        <taxon>Streptococcaceae</taxon>
        <taxon>Streptococcus</taxon>
    </lineage>
</organism>
<reference evidence="2 3" key="1">
    <citation type="journal article" date="2016" name="Int. J. Syst. Evol. Microbiol.">
        <title>Streptococcuspantholopis sp. nov., isolated from faeces of the Tibetan antelope (Pantholops hodgsonii).</title>
        <authorList>
            <person name="Bai X."/>
            <person name="Xiong Y."/>
            <person name="Lu S."/>
            <person name="Jin D."/>
            <person name="Lai X."/>
            <person name="Yang J."/>
            <person name="Niu L."/>
            <person name="Hu S."/>
            <person name="Meng X."/>
            <person name="Pu J."/>
            <person name="Ye C."/>
            <person name="Xu J."/>
        </authorList>
    </citation>
    <scope>NUCLEOTIDE SEQUENCE [LARGE SCALE GENOMIC DNA]</scope>
    <source>
        <strain evidence="2 3">TA 26</strain>
    </source>
</reference>
<accession>A0A172Q7X3</accession>
<keyword evidence="3" id="KW-1185">Reference proteome</keyword>
<dbReference type="EMBL" id="CP014699">
    <property type="protein sequence ID" value="AND79550.1"/>
    <property type="molecule type" value="Genomic_DNA"/>
</dbReference>
<dbReference type="AlphaFoldDB" id="A0A172Q7X3"/>
<dbReference type="Proteomes" id="UP000077317">
    <property type="component" value="Chromosome"/>
</dbReference>
<reference evidence="3" key="2">
    <citation type="submission" date="2016-03" db="EMBL/GenBank/DDBJ databases">
        <title>Streptococcus antelopensis sp. nov., isolated from the feces of the Tibetan antelope (Pantholops hodgsonii) in Hoh Xil National Nature Reserve, Qinghai, China.</title>
        <authorList>
            <person name="Bai X."/>
        </authorList>
    </citation>
    <scope>NUCLEOTIDE SEQUENCE [LARGE SCALE GENOMIC DNA]</scope>
    <source>
        <strain evidence="3">TA 26</strain>
    </source>
</reference>
<dbReference type="InterPro" id="IPR010148">
    <property type="entry name" value="CRISPR-assoc_prot_CT1975"/>
</dbReference>
<dbReference type="RefSeq" id="WP_067062614.1">
    <property type="nucleotide sequence ID" value="NZ_CP014699.1"/>
</dbReference>
<dbReference type="NCBIfam" id="TIGR01869">
    <property type="entry name" value="casC_Cse4"/>
    <property type="match status" value="1"/>
</dbReference>
<dbReference type="Pfam" id="PF09344">
    <property type="entry name" value="Cas_CT1975"/>
    <property type="match status" value="1"/>
</dbReference>
<feature type="region of interest" description="Disordered" evidence="1">
    <location>
        <begin position="19"/>
        <end position="38"/>
    </location>
</feature>
<evidence type="ECO:0000313" key="2">
    <source>
        <dbReference type="EMBL" id="AND79550.1"/>
    </source>
</evidence>
<evidence type="ECO:0000256" key="1">
    <source>
        <dbReference type="SAM" id="MobiDB-lite"/>
    </source>
</evidence>
<gene>
    <name evidence="2" type="ORF">A0O21_05665</name>
</gene>
<protein>
    <submittedName>
        <fullName evidence="2">Type I-E CRISPR-associated protein Cas7/Cse4/CasC</fullName>
    </submittedName>
</protein>
<evidence type="ECO:0000313" key="3">
    <source>
        <dbReference type="Proteomes" id="UP000077317"/>
    </source>
</evidence>
<sequence length="358" mass="39596">MTTNQHLFLDIHAIQTLPPSNINRDDTGSPKTAQYGGVRRARVSSQSWKRAIRKYFSDNSEQNNIGVRTKDIVRYVADKIIGLDSSIVDEDALNKANKILHDGAGIKTKDFKAKALFFLSDVQAKKLAQAAIDNITDKKELKKIMKSTPAVDIALFGRMVADDPSLNEDASSQVAHAISTHAVQTEFDFYTAVDDLAPENNAGAGMLGTIEFNSSTLYRYANVAVHDLMKQLGDKESLVNSLSLFIEAFVKSLPTGKVTSFANQTLPQALVVTLRNDRPISLVSAFEKPVKSTEGYVVQSIEKLANEFVKVEKFVNKPMLTFYITLEDVEELKNIEGIEKNSVSELLSDFSKEVSQLI</sequence>
<proteinExistence type="predicted"/>